<feature type="transmembrane region" description="Helical" evidence="4">
    <location>
        <begin position="176"/>
        <end position="193"/>
    </location>
</feature>
<evidence type="ECO:0000256" key="4">
    <source>
        <dbReference type="SAM" id="Phobius"/>
    </source>
</evidence>
<dbReference type="SUPFAM" id="SSF103473">
    <property type="entry name" value="MFS general substrate transporter"/>
    <property type="match status" value="2"/>
</dbReference>
<evidence type="ECO:0000256" key="1">
    <source>
        <dbReference type="ARBA" id="ARBA00022692"/>
    </source>
</evidence>
<feature type="transmembrane region" description="Helical" evidence="4">
    <location>
        <begin position="140"/>
        <end position="164"/>
    </location>
</feature>
<dbReference type="InterPro" id="IPR036259">
    <property type="entry name" value="MFS_trans_sf"/>
</dbReference>
<dbReference type="Pfam" id="PF07690">
    <property type="entry name" value="MFS_1"/>
    <property type="match status" value="1"/>
</dbReference>
<sequence>MVLVTENLISTSNAEREANESNTHKHGKIKKSKNLFSLLKKDPDYRKKFIKTCMMCWSFVNYGLTCGLFGPSLLDFVEITKSTLPEVSSTITASGLGYLTGSIFTGIIGNRIHTDLLSFLSCFGSSVAILVIPWCSILEIMVFAFVVKGFLAGIQDTAANALLLRLWKDERSTYMQALHFSWSVGSILSPLYITPFLTETQLTPNEVTKNSTSFFQNATNFEEKYKNEHVTNIYSYFSNQSRGPDMSHNYSRLNDISSSEFTLYIPYTITGMVFMTAALFFLIAYIQAILNTYKSEKIKTNESLAEKKSKTKRKCIENLAKIYIAQSCISQRFDDNDVICVNRGSIWGPDCNVRGKDAKMDKGQRLVFNSGILRVFSIFVVRFARTSRILIFNCFILCIAITGFLISAILSFEIGIWLTTSVIGVFASPVFPGILTWAEEEFVTMTRRVTSSVSVASCIGWMSIPAVVGALMDIVSPMYFSYFPLGLIITVIILYFTATLFSRVIKKYRKPNIMNRSLEV</sequence>
<feature type="transmembrane region" description="Helical" evidence="4">
    <location>
        <begin position="416"/>
        <end position="437"/>
    </location>
</feature>
<dbReference type="Proteomes" id="UP001217089">
    <property type="component" value="Unassembled WGS sequence"/>
</dbReference>
<evidence type="ECO:0000313" key="5">
    <source>
        <dbReference type="EMBL" id="KAJ8314121.1"/>
    </source>
</evidence>
<feature type="transmembrane region" description="Helical" evidence="4">
    <location>
        <begin position="49"/>
        <end position="70"/>
    </location>
</feature>
<accession>A0ABQ9F9V6</accession>
<reference evidence="5 6" key="1">
    <citation type="submission" date="2022-12" db="EMBL/GenBank/DDBJ databases">
        <title>Chromosome-level genome of Tegillarca granosa.</title>
        <authorList>
            <person name="Kim J."/>
        </authorList>
    </citation>
    <scope>NUCLEOTIDE SEQUENCE [LARGE SCALE GENOMIC DNA]</scope>
    <source>
        <strain evidence="5">Teg-2019</strain>
        <tissue evidence="5">Adductor muscle</tissue>
    </source>
</reference>
<comment type="caution">
    <text evidence="5">The sequence shown here is derived from an EMBL/GenBank/DDBJ whole genome shotgun (WGS) entry which is preliminary data.</text>
</comment>
<evidence type="ECO:0000313" key="6">
    <source>
        <dbReference type="Proteomes" id="UP001217089"/>
    </source>
</evidence>
<dbReference type="Gene3D" id="1.20.1250.20">
    <property type="entry name" value="MFS general substrate transporter like domains"/>
    <property type="match status" value="1"/>
</dbReference>
<gene>
    <name evidence="5" type="ORF">KUTeg_008682</name>
</gene>
<keyword evidence="3 4" id="KW-0472">Membrane</keyword>
<proteinExistence type="predicted"/>
<feature type="transmembrane region" description="Helical" evidence="4">
    <location>
        <begin position="264"/>
        <end position="290"/>
    </location>
</feature>
<feature type="transmembrane region" description="Helical" evidence="4">
    <location>
        <begin position="449"/>
        <end position="472"/>
    </location>
</feature>
<keyword evidence="6" id="KW-1185">Reference proteome</keyword>
<evidence type="ECO:0000256" key="3">
    <source>
        <dbReference type="ARBA" id="ARBA00023136"/>
    </source>
</evidence>
<keyword evidence="2 4" id="KW-1133">Transmembrane helix</keyword>
<feature type="transmembrane region" description="Helical" evidence="4">
    <location>
        <begin position="90"/>
        <end position="109"/>
    </location>
</feature>
<organism evidence="5 6">
    <name type="scientific">Tegillarca granosa</name>
    <name type="common">Malaysian cockle</name>
    <name type="synonym">Anadara granosa</name>
    <dbReference type="NCBI Taxonomy" id="220873"/>
    <lineage>
        <taxon>Eukaryota</taxon>
        <taxon>Metazoa</taxon>
        <taxon>Spiralia</taxon>
        <taxon>Lophotrochozoa</taxon>
        <taxon>Mollusca</taxon>
        <taxon>Bivalvia</taxon>
        <taxon>Autobranchia</taxon>
        <taxon>Pteriomorphia</taxon>
        <taxon>Arcoida</taxon>
        <taxon>Arcoidea</taxon>
        <taxon>Arcidae</taxon>
        <taxon>Tegillarca</taxon>
    </lineage>
</organism>
<dbReference type="PANTHER" id="PTHR23121:SF9">
    <property type="entry name" value="SODIUM-DEPENDENT GLUCOSE TRANSPORTER 1"/>
    <property type="match status" value="1"/>
</dbReference>
<evidence type="ECO:0000256" key="2">
    <source>
        <dbReference type="ARBA" id="ARBA00022989"/>
    </source>
</evidence>
<protein>
    <submittedName>
        <fullName evidence="5">Uncharacterized protein</fullName>
    </submittedName>
</protein>
<feature type="transmembrane region" description="Helical" evidence="4">
    <location>
        <begin position="389"/>
        <end position="410"/>
    </location>
</feature>
<dbReference type="InterPro" id="IPR011701">
    <property type="entry name" value="MFS"/>
</dbReference>
<dbReference type="PANTHER" id="PTHR23121">
    <property type="entry name" value="SODIUM-DEPENDENT GLUCOSE TRANSPORTER 1"/>
    <property type="match status" value="1"/>
</dbReference>
<dbReference type="EMBL" id="JARBDR010000342">
    <property type="protein sequence ID" value="KAJ8314121.1"/>
    <property type="molecule type" value="Genomic_DNA"/>
</dbReference>
<name>A0ABQ9F9V6_TEGGR</name>
<feature type="transmembrane region" description="Helical" evidence="4">
    <location>
        <begin position="478"/>
        <end position="501"/>
    </location>
</feature>
<feature type="transmembrane region" description="Helical" evidence="4">
    <location>
        <begin position="116"/>
        <end position="134"/>
    </location>
</feature>
<keyword evidence="1 4" id="KW-0812">Transmembrane</keyword>